<comment type="subcellular location">
    <subcellularLocation>
        <location evidence="11">Secreted</location>
        <location evidence="11">Cell wall</location>
    </subcellularLocation>
    <subcellularLocation>
        <location evidence="11">Secreted</location>
        <location evidence="11">Extracellular space</location>
        <location evidence="11">Apoplast</location>
    </subcellularLocation>
</comment>
<dbReference type="SUPFAM" id="SSF49899">
    <property type="entry name" value="Concanavalin A-like lectins/glucanases"/>
    <property type="match status" value="1"/>
</dbReference>
<evidence type="ECO:0000313" key="14">
    <source>
        <dbReference type="EMBL" id="KAK7373616.1"/>
    </source>
</evidence>
<sequence>MEELESCGFGCGMIFTQHIAWVMGSQSLIFLLLLVVHVLVQASMDTEPSFDQNYEVIWGDDHVVSLNQGKEVQLTMDNCSGSGFGSKMAYGSGLFHMRIKVPNRNSAGVVTAFYLSSKGSRHEELDFEFLGNREGKPYRLQTNVFVDGQGNREQRIRLWFDPTTDFHTYRLLWNQHQIVFFVDNVPIRVYKNKTSIGVGYPSKAMQITATLWDAESWATNGGKTKTDWSYAPFKANFQGFDVSGCQVLTSNAKNCSSDKYWWNKQKFWQLDPVRQSQYERIKHKYMTYDYCTDRTRYPEIPLECL</sequence>
<evidence type="ECO:0000256" key="11">
    <source>
        <dbReference type="RuleBase" id="RU361120"/>
    </source>
</evidence>
<evidence type="ECO:0000256" key="5">
    <source>
        <dbReference type="ARBA" id="ARBA00022729"/>
    </source>
</evidence>
<dbReference type="PRINTS" id="PR00737">
    <property type="entry name" value="GLHYDRLASE16"/>
</dbReference>
<keyword evidence="11" id="KW-0961">Cell wall biogenesis/degradation</keyword>
<keyword evidence="1 11" id="KW-0134">Cell wall</keyword>
<dbReference type="PROSITE" id="PS51762">
    <property type="entry name" value="GH16_2"/>
    <property type="match status" value="1"/>
</dbReference>
<proteinExistence type="inferred from homology"/>
<dbReference type="GO" id="GO:0042546">
    <property type="term" value="P:cell wall biogenesis"/>
    <property type="evidence" value="ECO:0007669"/>
    <property type="project" value="InterPro"/>
</dbReference>
<feature type="active site" description="Nucleophile" evidence="10">
    <location>
        <position position="124"/>
    </location>
</feature>
<feature type="active site" description="Proton donor" evidence="10">
    <location>
        <position position="128"/>
    </location>
</feature>
<dbReference type="InterPro" id="IPR008264">
    <property type="entry name" value="Beta_glucanase"/>
</dbReference>
<dbReference type="EMBL" id="JAYMYR010000003">
    <property type="protein sequence ID" value="KAK7373616.1"/>
    <property type="molecule type" value="Genomic_DNA"/>
</dbReference>
<dbReference type="InterPro" id="IPR016455">
    <property type="entry name" value="XTH"/>
</dbReference>
<dbReference type="CDD" id="cd02176">
    <property type="entry name" value="GH16_XET"/>
    <property type="match status" value="1"/>
</dbReference>
<dbReference type="Pfam" id="PF06955">
    <property type="entry name" value="XET_C"/>
    <property type="match status" value="1"/>
</dbReference>
<comment type="function">
    <text evidence="9 11">Catalyzes xyloglucan endohydrolysis (XEH) and/or endotransglycosylation (XET). Cleaves and religates xyloglucan polymers, an essential constituent of the primary cell wall, and thereby participates in cell wall construction of growing tissues.</text>
</comment>
<evidence type="ECO:0000256" key="8">
    <source>
        <dbReference type="ARBA" id="ARBA00023295"/>
    </source>
</evidence>
<evidence type="ECO:0000256" key="9">
    <source>
        <dbReference type="ARBA" id="ARBA00058567"/>
    </source>
</evidence>
<dbReference type="Pfam" id="PF00722">
    <property type="entry name" value="Glyco_hydro_16"/>
    <property type="match status" value="1"/>
</dbReference>
<keyword evidence="12" id="KW-0472">Membrane</keyword>
<organism evidence="14 15">
    <name type="scientific">Phaseolus coccineus</name>
    <name type="common">Scarlet runner bean</name>
    <name type="synonym">Phaseolus multiflorus</name>
    <dbReference type="NCBI Taxonomy" id="3886"/>
    <lineage>
        <taxon>Eukaryota</taxon>
        <taxon>Viridiplantae</taxon>
        <taxon>Streptophyta</taxon>
        <taxon>Embryophyta</taxon>
        <taxon>Tracheophyta</taxon>
        <taxon>Spermatophyta</taxon>
        <taxon>Magnoliopsida</taxon>
        <taxon>eudicotyledons</taxon>
        <taxon>Gunneridae</taxon>
        <taxon>Pentapetalae</taxon>
        <taxon>rosids</taxon>
        <taxon>fabids</taxon>
        <taxon>Fabales</taxon>
        <taxon>Fabaceae</taxon>
        <taxon>Papilionoideae</taxon>
        <taxon>50 kb inversion clade</taxon>
        <taxon>NPAAA clade</taxon>
        <taxon>indigoferoid/millettioid clade</taxon>
        <taxon>Phaseoleae</taxon>
        <taxon>Phaseolus</taxon>
    </lineage>
</organism>
<keyword evidence="6 11" id="KW-0378">Hydrolase</keyword>
<evidence type="ECO:0000256" key="2">
    <source>
        <dbReference type="ARBA" id="ARBA00022523"/>
    </source>
</evidence>
<dbReference type="InterPro" id="IPR010713">
    <property type="entry name" value="XET_C"/>
</dbReference>
<dbReference type="InterPro" id="IPR044791">
    <property type="entry name" value="Beta-glucanase/XTH"/>
</dbReference>
<feature type="transmembrane region" description="Helical" evidence="12">
    <location>
        <begin position="19"/>
        <end position="40"/>
    </location>
</feature>
<evidence type="ECO:0000256" key="4">
    <source>
        <dbReference type="ARBA" id="ARBA00022679"/>
    </source>
</evidence>
<keyword evidence="4 11" id="KW-0808">Transferase</keyword>
<dbReference type="AlphaFoldDB" id="A0AAN9NJ06"/>
<evidence type="ECO:0000313" key="15">
    <source>
        <dbReference type="Proteomes" id="UP001374584"/>
    </source>
</evidence>
<evidence type="ECO:0000256" key="6">
    <source>
        <dbReference type="ARBA" id="ARBA00022801"/>
    </source>
</evidence>
<evidence type="ECO:0000256" key="3">
    <source>
        <dbReference type="ARBA" id="ARBA00022525"/>
    </source>
</evidence>
<dbReference type="InterPro" id="IPR013320">
    <property type="entry name" value="ConA-like_dom_sf"/>
</dbReference>
<keyword evidence="3 11" id="KW-0964">Secreted</keyword>
<evidence type="ECO:0000256" key="12">
    <source>
        <dbReference type="SAM" id="Phobius"/>
    </source>
</evidence>
<dbReference type="GO" id="GO:0016762">
    <property type="term" value="F:xyloglucan:xyloglucosyl transferase activity"/>
    <property type="evidence" value="ECO:0007669"/>
    <property type="project" value="UniProtKB-EC"/>
</dbReference>
<gene>
    <name evidence="14" type="ORF">VNO80_07031</name>
</gene>
<dbReference type="InterPro" id="IPR000757">
    <property type="entry name" value="Beta-glucanase-like"/>
</dbReference>
<comment type="similarity">
    <text evidence="11">Belongs to the glycosyl hydrolase 16 family.</text>
</comment>
<evidence type="ECO:0000259" key="13">
    <source>
        <dbReference type="PROSITE" id="PS51762"/>
    </source>
</evidence>
<dbReference type="GO" id="GO:0004553">
    <property type="term" value="F:hydrolase activity, hydrolyzing O-glycosyl compounds"/>
    <property type="evidence" value="ECO:0007669"/>
    <property type="project" value="InterPro"/>
</dbReference>
<keyword evidence="5" id="KW-0732">Signal</keyword>
<dbReference type="PIRSF" id="PIRSF005604">
    <property type="entry name" value="XET"/>
    <property type="match status" value="1"/>
</dbReference>
<dbReference type="PANTHER" id="PTHR31062">
    <property type="entry name" value="XYLOGLUCAN ENDOTRANSGLUCOSYLASE/HYDROLASE PROTEIN 8-RELATED"/>
    <property type="match status" value="1"/>
</dbReference>
<keyword evidence="8 11" id="KW-0326">Glycosidase</keyword>
<keyword evidence="12" id="KW-0812">Transmembrane</keyword>
<dbReference type="GO" id="GO:0071555">
    <property type="term" value="P:cell wall organization"/>
    <property type="evidence" value="ECO:0007669"/>
    <property type="project" value="UniProtKB-KW"/>
</dbReference>
<keyword evidence="12" id="KW-1133">Transmembrane helix</keyword>
<dbReference type="FunFam" id="2.60.120.200:FF:000025">
    <property type="entry name" value="Xyloglucan endotransglucosylase/hydrolase"/>
    <property type="match status" value="1"/>
</dbReference>
<feature type="domain" description="GH16" evidence="13">
    <location>
        <begin position="42"/>
        <end position="237"/>
    </location>
</feature>
<dbReference type="Proteomes" id="UP001374584">
    <property type="component" value="Unassembled WGS sequence"/>
</dbReference>
<dbReference type="Gene3D" id="2.60.120.200">
    <property type="match status" value="1"/>
</dbReference>
<keyword evidence="2 11" id="KW-0052">Apoplast</keyword>
<keyword evidence="15" id="KW-1185">Reference proteome</keyword>
<name>A0AAN9NJ06_PHACN</name>
<dbReference type="GO" id="GO:0010411">
    <property type="term" value="P:xyloglucan metabolic process"/>
    <property type="evidence" value="ECO:0007669"/>
    <property type="project" value="InterPro"/>
</dbReference>
<reference evidence="14 15" key="1">
    <citation type="submission" date="2024-01" db="EMBL/GenBank/DDBJ databases">
        <title>The genomes of 5 underutilized Papilionoideae crops provide insights into root nodulation and disease resistanc.</title>
        <authorList>
            <person name="Jiang F."/>
        </authorList>
    </citation>
    <scope>NUCLEOTIDE SEQUENCE [LARGE SCALE GENOMIC DNA]</scope>
    <source>
        <strain evidence="14">JINMINGXINNONG_FW02</strain>
        <tissue evidence="14">Leaves</tissue>
    </source>
</reference>
<dbReference type="GO" id="GO:0048046">
    <property type="term" value="C:apoplast"/>
    <property type="evidence" value="ECO:0007669"/>
    <property type="project" value="UniProtKB-SubCell"/>
</dbReference>
<comment type="PTM">
    <text evidence="11">Contains at least one intrachain disulfide bond essential for its enzymatic activity.</text>
</comment>
<comment type="caution">
    <text evidence="14">The sequence shown here is derived from an EMBL/GenBank/DDBJ whole genome shotgun (WGS) entry which is preliminary data.</text>
</comment>
<dbReference type="EC" id="2.4.1.207" evidence="11"/>
<evidence type="ECO:0000256" key="10">
    <source>
        <dbReference type="PIRSR" id="PIRSR005604-1"/>
    </source>
</evidence>
<evidence type="ECO:0000256" key="1">
    <source>
        <dbReference type="ARBA" id="ARBA00022512"/>
    </source>
</evidence>
<protein>
    <recommendedName>
        <fullName evidence="11">Xyloglucan endotransglucosylase/hydrolase</fullName>
        <ecNumber evidence="11">2.4.1.207</ecNumber>
    </recommendedName>
</protein>
<keyword evidence="7" id="KW-1015">Disulfide bond</keyword>
<accession>A0AAN9NJ06</accession>
<evidence type="ECO:0000256" key="7">
    <source>
        <dbReference type="ARBA" id="ARBA00023157"/>
    </source>
</evidence>